<gene>
    <name evidence="3" type="ORF">AB9Q04_08050</name>
</gene>
<dbReference type="SUPFAM" id="SSF53098">
    <property type="entry name" value="Ribonuclease H-like"/>
    <property type="match status" value="1"/>
</dbReference>
<accession>A0ABW9N2H8</accession>
<dbReference type="Pfam" id="PF13333">
    <property type="entry name" value="rve_2"/>
    <property type="match status" value="1"/>
</dbReference>
<evidence type="ECO:0000313" key="4">
    <source>
        <dbReference type="Proteomes" id="UP001637993"/>
    </source>
</evidence>
<dbReference type="NCBIfam" id="NF033516">
    <property type="entry name" value="transpos_IS3"/>
    <property type="match status" value="1"/>
</dbReference>
<dbReference type="InterPro" id="IPR012337">
    <property type="entry name" value="RNaseH-like_sf"/>
</dbReference>
<comment type="function">
    <text evidence="1">Involved in the transposition of the insertion sequence.</text>
</comment>
<comment type="caution">
    <text evidence="3">The sequence shown here is derived from an EMBL/GenBank/DDBJ whole genome shotgun (WGS) entry which is preliminary data.</text>
</comment>
<evidence type="ECO:0000313" key="3">
    <source>
        <dbReference type="EMBL" id="MFO3718272.1"/>
    </source>
</evidence>
<dbReference type="RefSeq" id="WP_410024822.1">
    <property type="nucleotide sequence ID" value="NZ_JBGMEG010000022.1"/>
</dbReference>
<evidence type="ECO:0000259" key="2">
    <source>
        <dbReference type="PROSITE" id="PS50994"/>
    </source>
</evidence>
<name>A0ABW9N2H8_9FIRM</name>
<dbReference type="Pfam" id="PF00665">
    <property type="entry name" value="rve"/>
    <property type="match status" value="1"/>
</dbReference>
<dbReference type="PANTHER" id="PTHR46889">
    <property type="entry name" value="TRANSPOSASE INSF FOR INSERTION SEQUENCE IS3B-RELATED"/>
    <property type="match status" value="1"/>
</dbReference>
<dbReference type="PROSITE" id="PS50994">
    <property type="entry name" value="INTEGRASE"/>
    <property type="match status" value="1"/>
</dbReference>
<evidence type="ECO:0000256" key="1">
    <source>
        <dbReference type="ARBA" id="ARBA00002286"/>
    </source>
</evidence>
<dbReference type="InterPro" id="IPR025948">
    <property type="entry name" value="HTH-like_dom"/>
</dbReference>
<dbReference type="InterPro" id="IPR001584">
    <property type="entry name" value="Integrase_cat-core"/>
</dbReference>
<dbReference type="Proteomes" id="UP001637993">
    <property type="component" value="Unassembled WGS sequence"/>
</dbReference>
<dbReference type="InterPro" id="IPR048020">
    <property type="entry name" value="Transpos_IS3"/>
</dbReference>
<dbReference type="InterPro" id="IPR036397">
    <property type="entry name" value="RNaseH_sf"/>
</dbReference>
<protein>
    <submittedName>
        <fullName evidence="3">IS3 family transposase</fullName>
    </submittedName>
</protein>
<proteinExistence type="predicted"/>
<keyword evidence="4" id="KW-1185">Reference proteome</keyword>
<sequence length="314" mass="37177">MFKDANTIRKKVSSLATGRGSRSKEKTKIILKFLKEYPESKASEWIKVAKLPKSSYYEWKIKLENPIDKDKKVREEIKSVVKETKGRYGYRRVCKVLRNKGLRVNHKRVLRIMRQEGLLCTKFKTRSRKYSSYKGQVGKVAPNIVNRNFKAKKPNQLWLTDVTEFRIKGHEQRLYLSPILDVYNSEIISYTLSHKPTIKLTNTMLEEATKRIEESNELVIHSDQGFHYQHSSWSNKLKKLNIKQSMSRKGNCLDNSPMENFFGILKQEMYYGVEFKNYKQLRKEIESYIKWYNEDRIKTKLNGMSPIDYRLHSA</sequence>
<dbReference type="InterPro" id="IPR050900">
    <property type="entry name" value="Transposase_IS3/IS150/IS904"/>
</dbReference>
<reference evidence="3 4" key="1">
    <citation type="journal article" date="2025" name="Anaerobe">
        <title>Description of Anaerococcus kampingiae sp. nov., Anaerococcus groningensis sp. nov., Anaerococcus martiniensis sp. nov., and Anaerococcus cruorum sp. nov., isolated from human clinical specimens.</title>
        <authorList>
            <person name="Boiten K.E."/>
            <person name="Meijer J."/>
            <person name="van Wezel E.M."/>
            <person name="Veloo A.C.M."/>
        </authorList>
    </citation>
    <scope>NUCLEOTIDE SEQUENCE [LARGE SCALE GENOMIC DNA]</scope>
    <source>
        <strain evidence="3 4">ENR1011</strain>
    </source>
</reference>
<organism evidence="3 4">
    <name type="scientific">Anaerococcus groningensis</name>
    <dbReference type="NCBI Taxonomy" id="3115616"/>
    <lineage>
        <taxon>Bacteria</taxon>
        <taxon>Bacillati</taxon>
        <taxon>Bacillota</taxon>
        <taxon>Tissierellia</taxon>
        <taxon>Tissierellales</taxon>
        <taxon>Peptoniphilaceae</taxon>
        <taxon>Anaerococcus</taxon>
    </lineage>
</organism>
<feature type="domain" description="Integrase catalytic" evidence="2">
    <location>
        <begin position="150"/>
        <end position="314"/>
    </location>
</feature>
<dbReference type="Pfam" id="PF13276">
    <property type="entry name" value="HTH_21"/>
    <property type="match status" value="1"/>
</dbReference>
<dbReference type="Gene3D" id="3.30.420.10">
    <property type="entry name" value="Ribonuclease H-like superfamily/Ribonuclease H"/>
    <property type="match status" value="1"/>
</dbReference>
<dbReference type="EMBL" id="JBGMEG010000022">
    <property type="protein sequence ID" value="MFO3718272.1"/>
    <property type="molecule type" value="Genomic_DNA"/>
</dbReference>